<sequence length="110" mass="12382">MKLTEKDSEKMVWDHMKRPSGNVPRLMFCLVLIVSATCVVFTFKFVANSSSCGGEKLYNSVHRSLVGQDLSRFLGQNKTLLAKAPEKTELKHIVFGIADSANSDYKYIHK</sequence>
<evidence type="ECO:0000313" key="3">
    <source>
        <dbReference type="Proteomes" id="UP001237642"/>
    </source>
</evidence>
<accession>A0AAD8GW61</accession>
<dbReference type="EMBL" id="JAUIZM010000011">
    <property type="protein sequence ID" value="KAK1355731.1"/>
    <property type="molecule type" value="Genomic_DNA"/>
</dbReference>
<dbReference type="AlphaFoldDB" id="A0AAD8GW61"/>
<reference evidence="2" key="1">
    <citation type="submission" date="2023-02" db="EMBL/GenBank/DDBJ databases">
        <title>Genome of toxic invasive species Heracleum sosnowskyi carries increased number of genes despite the absence of recent whole-genome duplications.</title>
        <authorList>
            <person name="Schelkunov M."/>
            <person name="Shtratnikova V."/>
            <person name="Makarenko M."/>
            <person name="Klepikova A."/>
            <person name="Omelchenko D."/>
            <person name="Novikova G."/>
            <person name="Obukhova E."/>
            <person name="Bogdanov V."/>
            <person name="Penin A."/>
            <person name="Logacheva M."/>
        </authorList>
    </citation>
    <scope>NUCLEOTIDE SEQUENCE</scope>
    <source>
        <strain evidence="2">Hsosn_3</strain>
        <tissue evidence="2">Leaf</tissue>
    </source>
</reference>
<reference evidence="2" key="2">
    <citation type="submission" date="2023-05" db="EMBL/GenBank/DDBJ databases">
        <authorList>
            <person name="Schelkunov M.I."/>
        </authorList>
    </citation>
    <scope>NUCLEOTIDE SEQUENCE</scope>
    <source>
        <strain evidence="2">Hsosn_3</strain>
        <tissue evidence="2">Leaf</tissue>
    </source>
</reference>
<proteinExistence type="predicted"/>
<keyword evidence="1" id="KW-1133">Transmembrane helix</keyword>
<keyword evidence="1" id="KW-0812">Transmembrane</keyword>
<feature type="transmembrane region" description="Helical" evidence="1">
    <location>
        <begin position="26"/>
        <end position="47"/>
    </location>
</feature>
<name>A0AAD8GW61_9APIA</name>
<dbReference type="Proteomes" id="UP001237642">
    <property type="component" value="Unassembled WGS sequence"/>
</dbReference>
<comment type="caution">
    <text evidence="2">The sequence shown here is derived from an EMBL/GenBank/DDBJ whole genome shotgun (WGS) entry which is preliminary data.</text>
</comment>
<keyword evidence="1" id="KW-0472">Membrane</keyword>
<evidence type="ECO:0000256" key="1">
    <source>
        <dbReference type="SAM" id="Phobius"/>
    </source>
</evidence>
<gene>
    <name evidence="2" type="ORF">POM88_048987</name>
</gene>
<keyword evidence="3" id="KW-1185">Reference proteome</keyword>
<organism evidence="2 3">
    <name type="scientific">Heracleum sosnowskyi</name>
    <dbReference type="NCBI Taxonomy" id="360622"/>
    <lineage>
        <taxon>Eukaryota</taxon>
        <taxon>Viridiplantae</taxon>
        <taxon>Streptophyta</taxon>
        <taxon>Embryophyta</taxon>
        <taxon>Tracheophyta</taxon>
        <taxon>Spermatophyta</taxon>
        <taxon>Magnoliopsida</taxon>
        <taxon>eudicotyledons</taxon>
        <taxon>Gunneridae</taxon>
        <taxon>Pentapetalae</taxon>
        <taxon>asterids</taxon>
        <taxon>campanulids</taxon>
        <taxon>Apiales</taxon>
        <taxon>Apiaceae</taxon>
        <taxon>Apioideae</taxon>
        <taxon>apioid superclade</taxon>
        <taxon>Tordylieae</taxon>
        <taxon>Tordyliinae</taxon>
        <taxon>Heracleum</taxon>
    </lineage>
</organism>
<evidence type="ECO:0000313" key="2">
    <source>
        <dbReference type="EMBL" id="KAK1355731.1"/>
    </source>
</evidence>
<protein>
    <submittedName>
        <fullName evidence="2">Uncharacterized protein</fullName>
    </submittedName>
</protein>